<name>A0A0N5A9S3_9BILA</name>
<feature type="transmembrane region" description="Helical" evidence="1">
    <location>
        <begin position="12"/>
        <end position="29"/>
    </location>
</feature>
<dbReference type="WBParaSite" id="SMUV_0000087701-mRNA-1">
    <property type="protein sequence ID" value="SMUV_0000087701-mRNA-1"/>
    <property type="gene ID" value="SMUV_0000087701"/>
</dbReference>
<keyword evidence="1" id="KW-1133">Transmembrane helix</keyword>
<dbReference type="Proteomes" id="UP000046393">
    <property type="component" value="Unplaced"/>
</dbReference>
<dbReference type="AlphaFoldDB" id="A0A0N5A9S3"/>
<organism evidence="2 3">
    <name type="scientific">Syphacia muris</name>
    <dbReference type="NCBI Taxonomy" id="451379"/>
    <lineage>
        <taxon>Eukaryota</taxon>
        <taxon>Metazoa</taxon>
        <taxon>Ecdysozoa</taxon>
        <taxon>Nematoda</taxon>
        <taxon>Chromadorea</taxon>
        <taxon>Rhabditida</taxon>
        <taxon>Spirurina</taxon>
        <taxon>Oxyuridomorpha</taxon>
        <taxon>Oxyuroidea</taxon>
        <taxon>Oxyuridae</taxon>
        <taxon>Syphacia</taxon>
    </lineage>
</organism>
<protein>
    <submittedName>
        <fullName evidence="3">Cytochrome c oxidase assembly protein COX20, mitochondrial</fullName>
    </submittedName>
</protein>
<accession>A0A0N5A9S3</accession>
<evidence type="ECO:0000313" key="3">
    <source>
        <dbReference type="WBParaSite" id="SMUV_0000087701-mRNA-1"/>
    </source>
</evidence>
<evidence type="ECO:0000256" key="1">
    <source>
        <dbReference type="SAM" id="Phobius"/>
    </source>
</evidence>
<keyword evidence="1" id="KW-0812">Transmembrane</keyword>
<reference evidence="3" key="1">
    <citation type="submission" date="2017-02" db="UniProtKB">
        <authorList>
            <consortium name="WormBaseParasite"/>
        </authorList>
    </citation>
    <scope>IDENTIFICATION</scope>
</reference>
<evidence type="ECO:0000313" key="2">
    <source>
        <dbReference type="Proteomes" id="UP000046393"/>
    </source>
</evidence>
<sequence length="75" mass="8841">MGIGRDGYGLYVFITTSLVTAAVIGYVFWDEKRLKEKRRKNVREYVRARQQLENMERYQAQQKFIANYGKSDSAK</sequence>
<keyword evidence="2" id="KW-1185">Reference proteome</keyword>
<proteinExistence type="predicted"/>
<keyword evidence="1" id="KW-0472">Membrane</keyword>